<keyword evidence="5 7" id="KW-0472">Membrane</keyword>
<keyword evidence="10" id="KW-1185">Reference proteome</keyword>
<dbReference type="GO" id="GO:0019706">
    <property type="term" value="F:protein-cysteine S-palmitoyltransferase activity"/>
    <property type="evidence" value="ECO:0007669"/>
    <property type="project" value="UniProtKB-EC"/>
</dbReference>
<evidence type="ECO:0000313" key="10">
    <source>
        <dbReference type="Proteomes" id="UP000678393"/>
    </source>
</evidence>
<dbReference type="InterPro" id="IPR001594">
    <property type="entry name" value="Palmitoyltrfase_DHHC"/>
</dbReference>
<gene>
    <name evidence="9" type="ORF">CUNI_LOCUS8529</name>
</gene>
<dbReference type="InterPro" id="IPR039859">
    <property type="entry name" value="PFA4/ZDH16/20/ERF2-like"/>
</dbReference>
<dbReference type="OrthoDB" id="9909019at2759"/>
<dbReference type="EMBL" id="CAJHNH020001411">
    <property type="protein sequence ID" value="CAG5122971.1"/>
    <property type="molecule type" value="Genomic_DNA"/>
</dbReference>
<feature type="transmembrane region" description="Helical" evidence="7">
    <location>
        <begin position="47"/>
        <end position="65"/>
    </location>
</feature>
<proteinExistence type="inferred from homology"/>
<feature type="transmembrane region" description="Helical" evidence="7">
    <location>
        <begin position="12"/>
        <end position="32"/>
    </location>
</feature>
<keyword evidence="3 7" id="KW-0812">Transmembrane</keyword>
<dbReference type="PANTHER" id="PTHR12246">
    <property type="entry name" value="PALMITOYLTRANSFERASE ZDHHC16"/>
    <property type="match status" value="1"/>
</dbReference>
<keyword evidence="4 7" id="KW-1133">Transmembrane helix</keyword>
<feature type="transmembrane region" description="Helical" evidence="7">
    <location>
        <begin position="165"/>
        <end position="185"/>
    </location>
</feature>
<keyword evidence="2 7" id="KW-0808">Transferase</keyword>
<reference evidence="9" key="1">
    <citation type="submission" date="2021-04" db="EMBL/GenBank/DDBJ databases">
        <authorList>
            <consortium name="Molecular Ecology Group"/>
        </authorList>
    </citation>
    <scope>NUCLEOTIDE SEQUENCE</scope>
</reference>
<protein>
    <recommendedName>
        <fullName evidence="7">Palmitoyltransferase</fullName>
        <ecNumber evidence="7">2.3.1.225</ecNumber>
    </recommendedName>
</protein>
<dbReference type="EC" id="2.3.1.225" evidence="7"/>
<comment type="subcellular location">
    <subcellularLocation>
        <location evidence="1">Membrane</location>
        <topology evidence="1">Multi-pass membrane protein</topology>
    </subcellularLocation>
</comment>
<evidence type="ECO:0000256" key="1">
    <source>
        <dbReference type="ARBA" id="ARBA00004141"/>
    </source>
</evidence>
<feature type="transmembrane region" description="Helical" evidence="7">
    <location>
        <begin position="205"/>
        <end position="228"/>
    </location>
</feature>
<feature type="domain" description="Palmitoyltransferase DHHC" evidence="8">
    <location>
        <begin position="119"/>
        <end position="240"/>
    </location>
</feature>
<dbReference type="AlphaFoldDB" id="A0A8S3Z724"/>
<name>A0A8S3Z724_9EUPU</name>
<evidence type="ECO:0000256" key="7">
    <source>
        <dbReference type="RuleBase" id="RU079119"/>
    </source>
</evidence>
<comment type="domain">
    <text evidence="7">The DHHC domain is required for palmitoyltransferase activity.</text>
</comment>
<sequence>MAPRVCLLCCQAVKWGPVVFIASIIGWSYYAYVVEMCINTAETAEKIVFLLLYHPIVILFLWSYYQTIYTKFQAVPKEFYLNQSEWQRLESESNENIQKDQLNNFARKLPIQNRTITGFPRYCEVCKCVKPDRCHHCSVCSTCVLKMDHHCPWVNNCVGFHNYKFFVLFLGYGLLYCVYIALTSLKYFIKFWSANGSRSVQQFHILFLFFVSVMFSISLVTLFVYHIFLTAHNRSTLESFRPPVFQNGPDKNGFSLGTKANFAEVFGYRRLHWWLPIFSSLGSGVTFPTQTVDLDSEDLLGQRQRWMEEGENVDRQ</sequence>
<keyword evidence="6 7" id="KW-0012">Acyltransferase</keyword>
<dbReference type="PROSITE" id="PS50216">
    <property type="entry name" value="DHHC"/>
    <property type="match status" value="1"/>
</dbReference>
<comment type="similarity">
    <text evidence="7">Belongs to the DHHC palmitoyltransferase family.</text>
</comment>
<comment type="catalytic activity">
    <reaction evidence="7">
        <text>L-cysteinyl-[protein] + hexadecanoyl-CoA = S-hexadecanoyl-L-cysteinyl-[protein] + CoA</text>
        <dbReference type="Rhea" id="RHEA:36683"/>
        <dbReference type="Rhea" id="RHEA-COMP:10131"/>
        <dbReference type="Rhea" id="RHEA-COMP:11032"/>
        <dbReference type="ChEBI" id="CHEBI:29950"/>
        <dbReference type="ChEBI" id="CHEBI:57287"/>
        <dbReference type="ChEBI" id="CHEBI:57379"/>
        <dbReference type="ChEBI" id="CHEBI:74151"/>
        <dbReference type="EC" id="2.3.1.225"/>
    </reaction>
</comment>
<comment type="caution">
    <text evidence="9">The sequence shown here is derived from an EMBL/GenBank/DDBJ whole genome shotgun (WGS) entry which is preliminary data.</text>
</comment>
<evidence type="ECO:0000256" key="3">
    <source>
        <dbReference type="ARBA" id="ARBA00022692"/>
    </source>
</evidence>
<evidence type="ECO:0000259" key="8">
    <source>
        <dbReference type="Pfam" id="PF01529"/>
    </source>
</evidence>
<evidence type="ECO:0000313" key="9">
    <source>
        <dbReference type="EMBL" id="CAG5122971.1"/>
    </source>
</evidence>
<evidence type="ECO:0000256" key="6">
    <source>
        <dbReference type="ARBA" id="ARBA00023315"/>
    </source>
</evidence>
<organism evidence="9 10">
    <name type="scientific">Candidula unifasciata</name>
    <dbReference type="NCBI Taxonomy" id="100452"/>
    <lineage>
        <taxon>Eukaryota</taxon>
        <taxon>Metazoa</taxon>
        <taxon>Spiralia</taxon>
        <taxon>Lophotrochozoa</taxon>
        <taxon>Mollusca</taxon>
        <taxon>Gastropoda</taxon>
        <taxon>Heterobranchia</taxon>
        <taxon>Euthyneura</taxon>
        <taxon>Panpulmonata</taxon>
        <taxon>Eupulmonata</taxon>
        <taxon>Stylommatophora</taxon>
        <taxon>Helicina</taxon>
        <taxon>Helicoidea</taxon>
        <taxon>Geomitridae</taxon>
        <taxon>Candidula</taxon>
    </lineage>
</organism>
<accession>A0A8S3Z724</accession>
<dbReference type="Pfam" id="PF01529">
    <property type="entry name" value="DHHC"/>
    <property type="match status" value="1"/>
</dbReference>
<evidence type="ECO:0000256" key="4">
    <source>
        <dbReference type="ARBA" id="ARBA00022989"/>
    </source>
</evidence>
<evidence type="ECO:0000256" key="5">
    <source>
        <dbReference type="ARBA" id="ARBA00023136"/>
    </source>
</evidence>
<dbReference type="GO" id="GO:0016020">
    <property type="term" value="C:membrane"/>
    <property type="evidence" value="ECO:0007669"/>
    <property type="project" value="UniProtKB-SubCell"/>
</dbReference>
<dbReference type="Proteomes" id="UP000678393">
    <property type="component" value="Unassembled WGS sequence"/>
</dbReference>
<evidence type="ECO:0000256" key="2">
    <source>
        <dbReference type="ARBA" id="ARBA00022679"/>
    </source>
</evidence>